<evidence type="ECO:0000313" key="2">
    <source>
        <dbReference type="Proteomes" id="UP000648801"/>
    </source>
</evidence>
<organism evidence="1 2">
    <name type="scientific">Edaphobacter acidisoli</name>
    <dbReference type="NCBI Taxonomy" id="2040573"/>
    <lineage>
        <taxon>Bacteria</taxon>
        <taxon>Pseudomonadati</taxon>
        <taxon>Acidobacteriota</taxon>
        <taxon>Terriglobia</taxon>
        <taxon>Terriglobales</taxon>
        <taxon>Acidobacteriaceae</taxon>
        <taxon>Edaphobacter</taxon>
    </lineage>
</organism>
<reference evidence="1" key="2">
    <citation type="submission" date="2020-09" db="EMBL/GenBank/DDBJ databases">
        <authorList>
            <person name="Sun Q."/>
            <person name="Zhou Y."/>
        </authorList>
    </citation>
    <scope>NUCLEOTIDE SEQUENCE</scope>
    <source>
        <strain evidence="1">CGMCC 1.15447</strain>
    </source>
</reference>
<dbReference type="Proteomes" id="UP000648801">
    <property type="component" value="Unassembled WGS sequence"/>
</dbReference>
<gene>
    <name evidence="1" type="ORF">GCM10011507_01370</name>
</gene>
<accession>A0A916RE89</accession>
<protein>
    <submittedName>
        <fullName evidence="1">Uncharacterized protein</fullName>
    </submittedName>
</protein>
<dbReference type="AlphaFoldDB" id="A0A916RE89"/>
<proteinExistence type="predicted"/>
<evidence type="ECO:0000313" key="1">
    <source>
        <dbReference type="EMBL" id="GGA53918.1"/>
    </source>
</evidence>
<dbReference type="EMBL" id="BMJB01000001">
    <property type="protein sequence ID" value="GGA53918.1"/>
    <property type="molecule type" value="Genomic_DNA"/>
</dbReference>
<sequence length="113" mass="12924">MRCTQQEVHSILERWYEERTPLLLDIKFIRVADLLRMRGRTGGVDPDHFHFASPTMPVPLLFVDMDFMRTEIITGNGDIVASAFRVSRLTIQISGDTPLHSPILQSQAVPELY</sequence>
<comment type="caution">
    <text evidence="1">The sequence shown here is derived from an EMBL/GenBank/DDBJ whole genome shotgun (WGS) entry which is preliminary data.</text>
</comment>
<reference evidence="1" key="1">
    <citation type="journal article" date="2014" name="Int. J. Syst. Evol. Microbiol.">
        <title>Complete genome sequence of Corynebacterium casei LMG S-19264T (=DSM 44701T), isolated from a smear-ripened cheese.</title>
        <authorList>
            <consortium name="US DOE Joint Genome Institute (JGI-PGF)"/>
            <person name="Walter F."/>
            <person name="Albersmeier A."/>
            <person name="Kalinowski J."/>
            <person name="Ruckert C."/>
        </authorList>
    </citation>
    <scope>NUCLEOTIDE SEQUENCE</scope>
    <source>
        <strain evidence="1">CGMCC 1.15447</strain>
    </source>
</reference>
<keyword evidence="2" id="KW-1185">Reference proteome</keyword>
<name>A0A916RE89_9BACT</name>